<evidence type="ECO:0000259" key="5">
    <source>
        <dbReference type="SMART" id="SM00129"/>
    </source>
</evidence>
<comment type="subcellular location">
    <subcellularLocation>
        <location evidence="1">Cytoplasm</location>
        <location evidence="1">Cytoskeleton</location>
    </subcellularLocation>
</comment>
<feature type="domain" description="Kinesin motor" evidence="5">
    <location>
        <begin position="1"/>
        <end position="198"/>
    </location>
</feature>
<dbReference type="GO" id="GO:0005871">
    <property type="term" value="C:kinesin complex"/>
    <property type="evidence" value="ECO:0007669"/>
    <property type="project" value="TreeGrafter"/>
</dbReference>
<evidence type="ECO:0000256" key="4">
    <source>
        <dbReference type="ARBA" id="ARBA00023212"/>
    </source>
</evidence>
<dbReference type="GO" id="GO:0007018">
    <property type="term" value="P:microtubule-based movement"/>
    <property type="evidence" value="ECO:0007669"/>
    <property type="project" value="InterPro"/>
</dbReference>
<dbReference type="InterPro" id="IPR027417">
    <property type="entry name" value="P-loop_NTPase"/>
</dbReference>
<evidence type="ECO:0000256" key="1">
    <source>
        <dbReference type="ARBA" id="ARBA00004245"/>
    </source>
</evidence>
<evidence type="ECO:0000256" key="3">
    <source>
        <dbReference type="ARBA" id="ARBA00022840"/>
    </source>
</evidence>
<evidence type="ECO:0000256" key="2">
    <source>
        <dbReference type="ARBA" id="ARBA00022741"/>
    </source>
</evidence>
<dbReference type="Gene3D" id="3.40.850.10">
    <property type="entry name" value="Kinesin motor domain"/>
    <property type="match status" value="2"/>
</dbReference>
<keyword evidence="4" id="KW-0963">Cytoplasm</keyword>
<dbReference type="InterPro" id="IPR001752">
    <property type="entry name" value="Kinesin_motor_dom"/>
</dbReference>
<dbReference type="Pfam" id="PF00225">
    <property type="entry name" value="Kinesin"/>
    <property type="match status" value="1"/>
</dbReference>
<keyword evidence="3" id="KW-0067">ATP-binding</keyword>
<dbReference type="SMART" id="SM00129">
    <property type="entry name" value="KISc"/>
    <property type="match status" value="1"/>
</dbReference>
<dbReference type="GO" id="GO:0016887">
    <property type="term" value="F:ATP hydrolysis activity"/>
    <property type="evidence" value="ECO:0007669"/>
    <property type="project" value="TreeGrafter"/>
</dbReference>
<gene>
    <name evidence="6" type="ORF">CDAR_403511</name>
</gene>
<dbReference type="InterPro" id="IPR027640">
    <property type="entry name" value="Kinesin-like_fam"/>
</dbReference>
<keyword evidence="2" id="KW-0547">Nucleotide-binding</keyword>
<evidence type="ECO:0000313" key="7">
    <source>
        <dbReference type="Proteomes" id="UP001054837"/>
    </source>
</evidence>
<comment type="caution">
    <text evidence="6">The sequence shown here is derived from an EMBL/GenBank/DDBJ whole genome shotgun (WGS) entry which is preliminary data.</text>
</comment>
<name>A0AAV4N5A1_9ARAC</name>
<dbReference type="SUPFAM" id="SSF52540">
    <property type="entry name" value="P-loop containing nucleoside triphosphate hydrolases"/>
    <property type="match status" value="1"/>
</dbReference>
<dbReference type="InterPro" id="IPR036961">
    <property type="entry name" value="Kinesin_motor_dom_sf"/>
</dbReference>
<dbReference type="PRINTS" id="PR00380">
    <property type="entry name" value="KINESINHEAVY"/>
</dbReference>
<organism evidence="6 7">
    <name type="scientific">Caerostris darwini</name>
    <dbReference type="NCBI Taxonomy" id="1538125"/>
    <lineage>
        <taxon>Eukaryota</taxon>
        <taxon>Metazoa</taxon>
        <taxon>Ecdysozoa</taxon>
        <taxon>Arthropoda</taxon>
        <taxon>Chelicerata</taxon>
        <taxon>Arachnida</taxon>
        <taxon>Araneae</taxon>
        <taxon>Araneomorphae</taxon>
        <taxon>Entelegynae</taxon>
        <taxon>Araneoidea</taxon>
        <taxon>Araneidae</taxon>
        <taxon>Caerostris</taxon>
    </lineage>
</organism>
<dbReference type="Proteomes" id="UP001054837">
    <property type="component" value="Unassembled WGS sequence"/>
</dbReference>
<proteinExistence type="predicted"/>
<dbReference type="PANTHER" id="PTHR24115">
    <property type="entry name" value="KINESIN-RELATED"/>
    <property type="match status" value="1"/>
</dbReference>
<evidence type="ECO:0000313" key="6">
    <source>
        <dbReference type="EMBL" id="GIX79884.1"/>
    </source>
</evidence>
<dbReference type="GO" id="GO:0003777">
    <property type="term" value="F:microtubule motor activity"/>
    <property type="evidence" value="ECO:0007669"/>
    <property type="project" value="InterPro"/>
</dbReference>
<accession>A0AAV4N5A1</accession>
<dbReference type="GO" id="GO:0005524">
    <property type="term" value="F:ATP binding"/>
    <property type="evidence" value="ECO:0007669"/>
    <property type="project" value="UniProtKB-KW"/>
</dbReference>
<protein>
    <recommendedName>
        <fullName evidence="5">Kinesin motor domain-containing protein</fullName>
    </recommendedName>
</protein>
<dbReference type="AlphaFoldDB" id="A0AAV4N5A1"/>
<dbReference type="GO" id="GO:0008017">
    <property type="term" value="F:microtubule binding"/>
    <property type="evidence" value="ECO:0007669"/>
    <property type="project" value="InterPro"/>
</dbReference>
<sequence length="220" mass="25457">MRAKQDYFGENVSVIAYGAGNTWKSHTIGTSPTRYVGSESEDLGLIQRTIVDLFQKRRGIPFSMHVSFLEVLGSTIKKVASEREFFSILERSLKNRKGRQSHLILNVILEITKGPLFNHRRVNFQFVDLSPRISPTDTCQNHALSLDFLSLRRVIQSFIWRKMYIPYRESMLTRLLKVKAVNSDLREKKDKEKSYEKMKTYQPLRASTEANILIILSSIV</sequence>
<keyword evidence="7" id="KW-1185">Reference proteome</keyword>
<reference evidence="6 7" key="1">
    <citation type="submission" date="2021-06" db="EMBL/GenBank/DDBJ databases">
        <title>Caerostris darwini draft genome.</title>
        <authorList>
            <person name="Kono N."/>
            <person name="Arakawa K."/>
        </authorList>
    </citation>
    <scope>NUCLEOTIDE SEQUENCE [LARGE SCALE GENOMIC DNA]</scope>
</reference>
<dbReference type="EMBL" id="BPLQ01001236">
    <property type="protein sequence ID" value="GIX79884.1"/>
    <property type="molecule type" value="Genomic_DNA"/>
</dbReference>
<keyword evidence="4" id="KW-0206">Cytoskeleton</keyword>
<dbReference type="GO" id="GO:0005874">
    <property type="term" value="C:microtubule"/>
    <property type="evidence" value="ECO:0007669"/>
    <property type="project" value="TreeGrafter"/>
</dbReference>